<dbReference type="EMBL" id="CP040899">
    <property type="protein sequence ID" value="QDB79537.1"/>
    <property type="molecule type" value="Genomic_DNA"/>
</dbReference>
<dbReference type="RefSeq" id="WP_139948564.1">
    <property type="nucleotide sequence ID" value="NZ_CP040899.1"/>
</dbReference>
<evidence type="ECO:0000259" key="2">
    <source>
        <dbReference type="Pfam" id="PF05065"/>
    </source>
</evidence>
<evidence type="ECO:0000256" key="1">
    <source>
        <dbReference type="ARBA" id="ARBA00004328"/>
    </source>
</evidence>
<dbReference type="Gene3D" id="3.30.2320.10">
    <property type="entry name" value="hypothetical protein PF0899 domain"/>
    <property type="match status" value="1"/>
</dbReference>
<dbReference type="InterPro" id="IPR024455">
    <property type="entry name" value="Phage_capsid"/>
</dbReference>
<dbReference type="SUPFAM" id="SSF56563">
    <property type="entry name" value="Major capsid protein gp5"/>
    <property type="match status" value="1"/>
</dbReference>
<protein>
    <submittedName>
        <fullName evidence="3">Phage major capsid protein</fullName>
    </submittedName>
</protein>
<organism evidence="3 4">
    <name type="scientific">Georgenia wutianyii</name>
    <dbReference type="NCBI Taxonomy" id="2585135"/>
    <lineage>
        <taxon>Bacteria</taxon>
        <taxon>Bacillati</taxon>
        <taxon>Actinomycetota</taxon>
        <taxon>Actinomycetes</taxon>
        <taxon>Micrococcales</taxon>
        <taxon>Bogoriellaceae</taxon>
        <taxon>Georgenia</taxon>
    </lineage>
</organism>
<reference evidence="3 4" key="1">
    <citation type="submission" date="2019-05" db="EMBL/GenBank/DDBJ databases">
        <title>Georgenia *** sp. nov., and Georgenia *** sp. nov., isolated from the intestinal contents of plateau pika (Ochotona curzoniae) in the Qinghai-Tibet plateau of China.</title>
        <authorList>
            <person name="Tian Z."/>
        </authorList>
    </citation>
    <scope>NUCLEOTIDE SEQUENCE [LARGE SCALE GENOMIC DNA]</scope>
    <source>
        <strain evidence="3 4">Z294</strain>
    </source>
</reference>
<name>A0ABX5VM16_9MICO</name>
<dbReference type="Pfam" id="PF05065">
    <property type="entry name" value="Phage_capsid"/>
    <property type="match status" value="1"/>
</dbReference>
<sequence>MATHTTLTSAPSWRPDVVVYPSEEVIPSALALVAGNVVANIEGDAPTVRIPRVTSTAEPGFVPEGTLIPDSGAALDEVTVGTRKIAVLGRFSREQAGQANTLRLALASLTASVVRSADEAFLNHADETDTTLTGILAGKDLPAPLAYDGLGSLIDAAASVEDDGGRASVILANPRSWATVAKDLDLGHESVERRVLGLPVVTNSAVPAGTLAVVDRDAVPVATGQVEVARSEEALFTHDSVLVRVLFRLGWTVADPARVQRVTVA</sequence>
<dbReference type="Gene3D" id="3.30.2400.10">
    <property type="entry name" value="Major capsid protein gp5"/>
    <property type="match status" value="1"/>
</dbReference>
<evidence type="ECO:0000313" key="3">
    <source>
        <dbReference type="EMBL" id="QDB79537.1"/>
    </source>
</evidence>
<feature type="domain" description="Phage capsid-like C-terminal" evidence="2">
    <location>
        <begin position="37"/>
        <end position="261"/>
    </location>
</feature>
<accession>A0ABX5VM16</accession>
<dbReference type="Proteomes" id="UP000313948">
    <property type="component" value="Chromosome"/>
</dbReference>
<gene>
    <name evidence="3" type="ORF">FE251_09235</name>
</gene>
<dbReference type="InterPro" id="IPR054612">
    <property type="entry name" value="Phage_capsid-like_C"/>
</dbReference>
<keyword evidence="4" id="KW-1185">Reference proteome</keyword>
<comment type="subcellular location">
    <subcellularLocation>
        <location evidence="1">Virion</location>
    </subcellularLocation>
</comment>
<evidence type="ECO:0000313" key="4">
    <source>
        <dbReference type="Proteomes" id="UP000313948"/>
    </source>
</evidence>
<dbReference type="NCBIfam" id="TIGR01554">
    <property type="entry name" value="major_cap_HK97"/>
    <property type="match status" value="1"/>
</dbReference>
<proteinExistence type="predicted"/>